<dbReference type="OrthoDB" id="5096988at2759"/>
<gene>
    <name evidence="3" type="ORF">DL764_007432</name>
</gene>
<evidence type="ECO:0000313" key="4">
    <source>
        <dbReference type="Proteomes" id="UP000293360"/>
    </source>
</evidence>
<dbReference type="EMBL" id="QJNU01000508">
    <property type="protein sequence ID" value="RYO96651.1"/>
    <property type="molecule type" value="Genomic_DNA"/>
</dbReference>
<accession>A0A4Q4T0Q2</accession>
<protein>
    <recommendedName>
        <fullName evidence="2">DUF3295 domain-containing protein</fullName>
    </recommendedName>
</protein>
<sequence>MTAYLVRDQQVRTVARARAPAMEPLQSNLSDLNIQGIHGPLNPNANTPPQLSQRQQKRQFGHGMSPNHYQDQTRPPVSNEQRAPSSAQGSQPGAVNRSFSDGATKPPLQPPSLLDKGDISLHSQKSPQTFPIAGNQSDSEVSESAIDDDGDDDDWYDDDSSQLESDTFLKRIPPKSNSQSLLSLMLKQAGDHKAQSINTSAVRKKIVVDELNGTLIHNVRRDRHDPRFQDLCGARSEIDKWWSDFYLDKLSSGLW</sequence>
<dbReference type="InterPro" id="IPR021711">
    <property type="entry name" value="DUF3295"/>
</dbReference>
<dbReference type="STRING" id="155417.A0A4Q4T0Q2"/>
<name>A0A4Q4T0Q2_9PEZI</name>
<dbReference type="Proteomes" id="UP000293360">
    <property type="component" value="Unassembled WGS sequence"/>
</dbReference>
<evidence type="ECO:0000259" key="2">
    <source>
        <dbReference type="Pfam" id="PF11702"/>
    </source>
</evidence>
<reference evidence="3 4" key="1">
    <citation type="submission" date="2018-06" db="EMBL/GenBank/DDBJ databases">
        <title>Complete Genomes of Monosporascus.</title>
        <authorList>
            <person name="Robinson A.J."/>
            <person name="Natvig D.O."/>
        </authorList>
    </citation>
    <scope>NUCLEOTIDE SEQUENCE [LARGE SCALE GENOMIC DNA]</scope>
    <source>
        <strain evidence="3 4">CBS 110550</strain>
    </source>
</reference>
<feature type="compositionally biased region" description="Polar residues" evidence="1">
    <location>
        <begin position="67"/>
        <end position="101"/>
    </location>
</feature>
<feature type="compositionally biased region" description="Acidic residues" evidence="1">
    <location>
        <begin position="145"/>
        <end position="161"/>
    </location>
</feature>
<feature type="compositionally biased region" description="Polar residues" evidence="1">
    <location>
        <begin position="121"/>
        <end position="139"/>
    </location>
</feature>
<feature type="compositionally biased region" description="Polar residues" evidence="1">
    <location>
        <begin position="43"/>
        <end position="54"/>
    </location>
</feature>
<comment type="caution">
    <text evidence="3">The sequence shown here is derived from an EMBL/GenBank/DDBJ whole genome shotgun (WGS) entry which is preliminary data.</text>
</comment>
<evidence type="ECO:0000256" key="1">
    <source>
        <dbReference type="SAM" id="MobiDB-lite"/>
    </source>
</evidence>
<feature type="region of interest" description="Disordered" evidence="1">
    <location>
        <begin position="32"/>
        <end position="162"/>
    </location>
</feature>
<proteinExistence type="predicted"/>
<keyword evidence="4" id="KW-1185">Reference proteome</keyword>
<dbReference type="AlphaFoldDB" id="A0A4Q4T0Q2"/>
<feature type="domain" description="DUF3295" evidence="2">
    <location>
        <begin position="49"/>
        <end position="204"/>
    </location>
</feature>
<dbReference type="Pfam" id="PF11702">
    <property type="entry name" value="DUF3295"/>
    <property type="match status" value="1"/>
</dbReference>
<evidence type="ECO:0000313" key="3">
    <source>
        <dbReference type="EMBL" id="RYO96651.1"/>
    </source>
</evidence>
<organism evidence="3 4">
    <name type="scientific">Monosporascus ibericus</name>
    <dbReference type="NCBI Taxonomy" id="155417"/>
    <lineage>
        <taxon>Eukaryota</taxon>
        <taxon>Fungi</taxon>
        <taxon>Dikarya</taxon>
        <taxon>Ascomycota</taxon>
        <taxon>Pezizomycotina</taxon>
        <taxon>Sordariomycetes</taxon>
        <taxon>Xylariomycetidae</taxon>
        <taxon>Xylariales</taxon>
        <taxon>Xylariales incertae sedis</taxon>
        <taxon>Monosporascus</taxon>
    </lineage>
</organism>